<organism evidence="1 2">
    <name type="scientific">Bradyrhizobium sediminis</name>
    <dbReference type="NCBI Taxonomy" id="2840469"/>
    <lineage>
        <taxon>Bacteria</taxon>
        <taxon>Pseudomonadati</taxon>
        <taxon>Pseudomonadota</taxon>
        <taxon>Alphaproteobacteria</taxon>
        <taxon>Hyphomicrobiales</taxon>
        <taxon>Nitrobacteraceae</taxon>
        <taxon>Bradyrhizobium</taxon>
    </lineage>
</organism>
<dbReference type="KEGG" id="bsei:KMZ68_13795"/>
<name>A0A975NJA1_9BRAD</name>
<sequence>MTPQDAKTLIENFVSGTLANRSDKSWIPRLFASADIAELCPTIGGESVEADPDLQGAIEIRLSVDDFTRMRVESPLHVTSNVAAKLEGIRINNLAP</sequence>
<evidence type="ECO:0000313" key="1">
    <source>
        <dbReference type="EMBL" id="QWG16117.1"/>
    </source>
</evidence>
<protein>
    <submittedName>
        <fullName evidence="1">Uncharacterized protein</fullName>
    </submittedName>
</protein>
<dbReference type="RefSeq" id="WP_215611855.1">
    <property type="nucleotide sequence ID" value="NZ_CP076135.1"/>
</dbReference>
<dbReference type="EMBL" id="CP076135">
    <property type="protein sequence ID" value="QWG16117.1"/>
    <property type="molecule type" value="Genomic_DNA"/>
</dbReference>
<accession>A0A975NJA1</accession>
<evidence type="ECO:0000313" key="2">
    <source>
        <dbReference type="Proteomes" id="UP000680805"/>
    </source>
</evidence>
<gene>
    <name evidence="1" type="ORF">KMZ68_13795</name>
</gene>
<dbReference type="AlphaFoldDB" id="A0A975NJA1"/>
<reference evidence="1" key="1">
    <citation type="submission" date="2021-06" db="EMBL/GenBank/DDBJ databases">
        <title>Bradyrhizobium sp. S2-11-2 Genome sequencing.</title>
        <authorList>
            <person name="Jin L."/>
        </authorList>
    </citation>
    <scope>NUCLEOTIDE SEQUENCE</scope>
    <source>
        <strain evidence="1">S2-11-2</strain>
    </source>
</reference>
<dbReference type="Proteomes" id="UP000680805">
    <property type="component" value="Chromosome"/>
</dbReference>
<proteinExistence type="predicted"/>